<dbReference type="Pfam" id="PF00583">
    <property type="entry name" value="Acetyltransf_1"/>
    <property type="match status" value="1"/>
</dbReference>
<accession>A0A0M7ATI8</accession>
<dbReference type="CDD" id="cd04301">
    <property type="entry name" value="NAT_SF"/>
    <property type="match status" value="1"/>
</dbReference>
<dbReference type="AlphaFoldDB" id="A0A0M7ATI8"/>
<dbReference type="PROSITE" id="PS51186">
    <property type="entry name" value="GNAT"/>
    <property type="match status" value="1"/>
</dbReference>
<reference evidence="3" key="1">
    <citation type="submission" date="2015-07" db="EMBL/GenBank/DDBJ databases">
        <authorList>
            <person name="Rodrigo-Torres Lidia"/>
            <person name="Arahal R.David."/>
        </authorList>
    </citation>
    <scope>NUCLEOTIDE SEQUENCE [LARGE SCALE GENOMIC DNA]</scope>
    <source>
        <strain evidence="3">CECT 5096</strain>
    </source>
</reference>
<proteinExistence type="predicted"/>
<dbReference type="Proteomes" id="UP000049983">
    <property type="component" value="Unassembled WGS sequence"/>
</dbReference>
<sequence>MGACSTYKAGPPKFRYHLMSATKSPAKIRPYEPGDLSTLLLMNNAAVPAVNELTAEELLDLVNQALVCLVAEVDEAPAGLLLCIADGKGYESPNYLWLCERLTSFAYTDRIVVDEHQRGLNIGDRLYAALFKLLAGSGRSFVCEVNERPPNPGSLRFHKNLGFEEIGRANNGDKSVVYLKRAPEPAP</sequence>
<name>A0A0M7ATI8_9HYPH</name>
<evidence type="ECO:0000259" key="1">
    <source>
        <dbReference type="PROSITE" id="PS51186"/>
    </source>
</evidence>
<dbReference type="Gene3D" id="3.40.630.30">
    <property type="match status" value="1"/>
</dbReference>
<feature type="domain" description="N-acetyltransferase" evidence="1">
    <location>
        <begin position="26"/>
        <end position="183"/>
    </location>
</feature>
<evidence type="ECO:0000313" key="2">
    <source>
        <dbReference type="EMBL" id="CTQ77422.1"/>
    </source>
</evidence>
<dbReference type="EMBL" id="CXWC01000013">
    <property type="protein sequence ID" value="CTQ77422.1"/>
    <property type="molecule type" value="Genomic_DNA"/>
</dbReference>
<keyword evidence="3" id="KW-1185">Reference proteome</keyword>
<dbReference type="InterPro" id="IPR000182">
    <property type="entry name" value="GNAT_dom"/>
</dbReference>
<dbReference type="GO" id="GO:0016747">
    <property type="term" value="F:acyltransferase activity, transferring groups other than amino-acyl groups"/>
    <property type="evidence" value="ECO:0007669"/>
    <property type="project" value="InterPro"/>
</dbReference>
<organism evidence="2 3">
    <name type="scientific">Roseibium album</name>
    <dbReference type="NCBI Taxonomy" id="311410"/>
    <lineage>
        <taxon>Bacteria</taxon>
        <taxon>Pseudomonadati</taxon>
        <taxon>Pseudomonadota</taxon>
        <taxon>Alphaproteobacteria</taxon>
        <taxon>Hyphomicrobiales</taxon>
        <taxon>Stappiaceae</taxon>
        <taxon>Roseibium</taxon>
    </lineage>
</organism>
<gene>
    <name evidence="2" type="ORF">LA5096_05134</name>
</gene>
<dbReference type="SUPFAM" id="SSF55729">
    <property type="entry name" value="Acyl-CoA N-acyltransferases (Nat)"/>
    <property type="match status" value="1"/>
</dbReference>
<protein>
    <submittedName>
        <fullName evidence="2">Putative acetyltransferase, GNAT superfamily</fullName>
    </submittedName>
</protein>
<keyword evidence="2" id="KW-0808">Transferase</keyword>
<evidence type="ECO:0000313" key="3">
    <source>
        <dbReference type="Proteomes" id="UP000049983"/>
    </source>
</evidence>
<dbReference type="InterPro" id="IPR016181">
    <property type="entry name" value="Acyl_CoA_acyltransferase"/>
</dbReference>
<dbReference type="STRING" id="311410.LA5095_03852"/>